<dbReference type="InterPro" id="IPR017853">
    <property type="entry name" value="GH"/>
</dbReference>
<dbReference type="InterPro" id="IPR013529">
    <property type="entry name" value="Glyco_hydro_42_N"/>
</dbReference>
<evidence type="ECO:0000256" key="1">
    <source>
        <dbReference type="ARBA" id="ARBA00022801"/>
    </source>
</evidence>
<evidence type="ECO:0000259" key="3">
    <source>
        <dbReference type="Pfam" id="PF02449"/>
    </source>
</evidence>
<organism evidence="4 5">
    <name type="scientific">Shouchella xiaoxiensis</name>
    <dbReference type="NCBI Taxonomy" id="766895"/>
    <lineage>
        <taxon>Bacteria</taxon>
        <taxon>Bacillati</taxon>
        <taxon>Bacillota</taxon>
        <taxon>Bacilli</taxon>
        <taxon>Bacillales</taxon>
        <taxon>Bacillaceae</taxon>
        <taxon>Shouchella</taxon>
    </lineage>
</organism>
<evidence type="ECO:0000313" key="5">
    <source>
        <dbReference type="Proteomes" id="UP001179280"/>
    </source>
</evidence>
<dbReference type="Pfam" id="PF02449">
    <property type="entry name" value="Glyco_hydro_42"/>
    <property type="match status" value="1"/>
</dbReference>
<dbReference type="InterPro" id="IPR029062">
    <property type="entry name" value="Class_I_gatase-like"/>
</dbReference>
<keyword evidence="1" id="KW-0378">Hydrolase</keyword>
<dbReference type="Gene3D" id="3.40.50.880">
    <property type="match status" value="1"/>
</dbReference>
<protein>
    <recommendedName>
        <fullName evidence="3">Glycoside hydrolase family 42 N-terminal domain-containing protein</fullName>
    </recommendedName>
</protein>
<dbReference type="Proteomes" id="UP001179280">
    <property type="component" value="Unassembled WGS sequence"/>
</dbReference>
<proteinExistence type="predicted"/>
<dbReference type="SUPFAM" id="SSF51445">
    <property type="entry name" value="(Trans)glycosidases"/>
    <property type="match status" value="1"/>
</dbReference>
<dbReference type="CDD" id="cd03143">
    <property type="entry name" value="A4_beta-galactosidase_middle_domain"/>
    <property type="match status" value="1"/>
</dbReference>
<dbReference type="RefSeq" id="WP_204463994.1">
    <property type="nucleotide sequence ID" value="NZ_JAFBCV010000001.1"/>
</dbReference>
<name>A0ABS2SNN9_9BACI</name>
<comment type="caution">
    <text evidence="4">The sequence shown here is derived from an EMBL/GenBank/DDBJ whole genome shotgun (WGS) entry which is preliminary data.</text>
</comment>
<accession>A0ABS2SNN9</accession>
<evidence type="ECO:0000256" key="2">
    <source>
        <dbReference type="ARBA" id="ARBA00023295"/>
    </source>
</evidence>
<reference evidence="4" key="1">
    <citation type="submission" date="2021-01" db="EMBL/GenBank/DDBJ databases">
        <title>Genomic Encyclopedia of Type Strains, Phase IV (KMG-IV): sequencing the most valuable type-strain genomes for metagenomic binning, comparative biology and taxonomic classification.</title>
        <authorList>
            <person name="Goeker M."/>
        </authorList>
    </citation>
    <scope>NUCLEOTIDE SEQUENCE</scope>
    <source>
        <strain evidence="4">DSM 21943</strain>
    </source>
</reference>
<evidence type="ECO:0000313" key="4">
    <source>
        <dbReference type="EMBL" id="MBM7837139.1"/>
    </source>
</evidence>
<sequence length="1031" mass="117475">MTYLFFYDPTFPFDGERPSSTHIASLETVVTASELNDALENGNYDSFINLHGSYFPKNAWSALLNFLKKGGGLVHIGGIPFRYPVYQEADSWKIEHEQTAYHQQLNIHEALSVNSSNVNGLVPSEERPLLKEVTGAFSIQSTLGFVLHVTKQDDQPLENGSSGPMDAHIYPLLTGRSRDNRDLSAPVVLIENTKGAFAGGRWIFCNHIFDEQFWQQGVDILNTLAWYTAEGVTEIWVKPGYASYYPGEVPTVSVQLQSLALSHNKTQEKQWSIQFDVFKQDQPNRLANETFTLMESANLVIHRKTLPFQVEDGFYMIEAEAVSSSGEIIRFNQGFWGFSEKLLASGSPLKANRDYFEKDGKPFPIVGMTYMTSDVARKFLFMPNAHVWDQDMAQMKHAGINHIRSGIWTAWRQIMFVDGHPYEEVLRAIDAFVLTAKKHELDLCFTFFAFTPELWEGSNPYLDPRSVEAQKRFIAAIASRYTKATHLHWDLINEPSMFDPKRIFSGPRSAQDSFEIQAFQDWVKEKYGTIRQVQEAWNYSPVELPLFESITPPEHIDMNFDVQDMRNPSKSLVWLDYTLFTMDMHNRWAEQLSETLHTIHPDRLITVGQDEALCSQRPTPFFYASTVDYTTNHTWWQQDHLVWDGVFTKTHEKPNLVQETGIMYLENPDGSAKRTEEELRNILERKYAYAFSTGGAGAVQWLWNTNFYMDNVNESNIGALRADGTEKPEADVSYDFGAFMKQSQDLFHNRQLEDIAIVYPYSNDFSTRKLAFAATTKAVRTLSYELNCHARGYGEYHLDALLKNPPKLVLVPSAHNFSDEAFNQLLAYMEQGGTVLFTGPLRLNAGWKETNRFVQELGATVRSNVLREEALSIDGEMHAVSFGARRIAELTKETLLHSKQNEVTSLAIGAGTFIWSPLPIELNDRTESLKALYRFAMKQAGIRTELIWNKGGENPGVYGRRLSYENGDLFLFVSEFAGDVEVEITNPRNGKTYSFLLEKERSFLFHTDDAGTVMNTYRAATINELTKEVKA</sequence>
<dbReference type="Gene3D" id="3.20.20.80">
    <property type="entry name" value="Glycosidases"/>
    <property type="match status" value="1"/>
</dbReference>
<dbReference type="EMBL" id="JAFBCV010000001">
    <property type="protein sequence ID" value="MBM7837139.1"/>
    <property type="molecule type" value="Genomic_DNA"/>
</dbReference>
<keyword evidence="5" id="KW-1185">Reference proteome</keyword>
<keyword evidence="2" id="KW-0326">Glycosidase</keyword>
<gene>
    <name evidence="4" type="ORF">JOC54_000370</name>
</gene>
<feature type="domain" description="Glycoside hydrolase family 42 N-terminal" evidence="3">
    <location>
        <begin position="469"/>
        <end position="610"/>
    </location>
</feature>